<dbReference type="EMBL" id="JACEFO010001880">
    <property type="protein sequence ID" value="KAF8696655.1"/>
    <property type="molecule type" value="Genomic_DNA"/>
</dbReference>
<evidence type="ECO:0000313" key="1">
    <source>
        <dbReference type="EMBL" id="KAF8696655.1"/>
    </source>
</evidence>
<protein>
    <submittedName>
        <fullName evidence="1">Uncharacterized protein</fullName>
    </submittedName>
</protein>
<dbReference type="PANTHER" id="PTHR34835">
    <property type="entry name" value="OS07G0283600 PROTEIN-RELATED"/>
    <property type="match status" value="1"/>
</dbReference>
<dbReference type="AlphaFoldDB" id="A0A835EHY9"/>
<name>A0A835EHY9_9POAL</name>
<gene>
    <name evidence="1" type="ORF">HU200_036275</name>
</gene>
<dbReference type="PANTHER" id="PTHR34835:SF69">
    <property type="entry name" value="UBIQUITIN-LIKE PROTEASE FAMILY PROFILE DOMAIN-CONTAINING PROTEIN"/>
    <property type="match status" value="1"/>
</dbReference>
<accession>A0A835EHY9</accession>
<proteinExistence type="predicted"/>
<comment type="caution">
    <text evidence="1">The sequence shown here is derived from an EMBL/GenBank/DDBJ whole genome shotgun (WGS) entry which is preliminary data.</text>
</comment>
<organism evidence="1 2">
    <name type="scientific">Digitaria exilis</name>
    <dbReference type="NCBI Taxonomy" id="1010633"/>
    <lineage>
        <taxon>Eukaryota</taxon>
        <taxon>Viridiplantae</taxon>
        <taxon>Streptophyta</taxon>
        <taxon>Embryophyta</taxon>
        <taxon>Tracheophyta</taxon>
        <taxon>Spermatophyta</taxon>
        <taxon>Magnoliopsida</taxon>
        <taxon>Liliopsida</taxon>
        <taxon>Poales</taxon>
        <taxon>Poaceae</taxon>
        <taxon>PACMAD clade</taxon>
        <taxon>Panicoideae</taxon>
        <taxon>Panicodae</taxon>
        <taxon>Paniceae</taxon>
        <taxon>Anthephorinae</taxon>
        <taxon>Digitaria</taxon>
    </lineage>
</organism>
<dbReference type="OrthoDB" id="694371at2759"/>
<evidence type="ECO:0000313" key="2">
    <source>
        <dbReference type="Proteomes" id="UP000636709"/>
    </source>
</evidence>
<dbReference type="Proteomes" id="UP000636709">
    <property type="component" value="Unassembled WGS sequence"/>
</dbReference>
<keyword evidence="2" id="KW-1185">Reference proteome</keyword>
<sequence>MTTNSTSSTSLEASVEATLSTLRAQEPQRQAQPFTIFRVPAYIREGNRTGPYYHGAAALRAVEDHKWRYLHDHSIAGLVERSSSAQEAVKRRAEQSNVAAKSSIRLLYDVISKFDSIKRELVRSIGFGGLLCFPPLRQVNRRIKYSKEDVYRIFGIPCSGRSVYENGIPSKEVISKVTSLYLGGDGKEQRSIKVAQGVIERDYGVPSDIDKYDWAEYVIRKLFDAVLKVKSDLKGNVKGPLITGCTLFLQLRDPLEVCYSWAAMARADLQLDSLSDDEKFWEAGASLVRSLRAPAEAVGPLYFALVDSRRQTNKILCNTGIRAMSVYFQIMEIFMMGFRYNTASSGSESVNTSAAGSGINPLVRERCVDSFPRSPEHEWGNIFFDGCGHKFVHESPIWIFKDCMVMRAMAQYFLSVRAMKLSRGFELNTDARMLEDGAQLTARKISEKTEAAKRPFELGQSRHFVAMEDGQVIQFLSRVESEVESLRPWIVQYTPKYIEVLGAGLKMQISGFCEMEIDLFDAAIRRLKEIDDRLYCQKPYRRWRHFFESDFMESILAGTFDTNDPSIRRQIIGEDVSYDVVNCSMIFLPALLQHRWVCYAWDTEHSSITVFDPWLSPELADDLEELHCQVEPIWIPVRAVLLLLPRLRCWNRSIHCE</sequence>
<reference evidence="1" key="1">
    <citation type="submission" date="2020-07" db="EMBL/GenBank/DDBJ databases">
        <title>Genome sequence and genetic diversity analysis of an under-domesticated orphan crop, white fonio (Digitaria exilis).</title>
        <authorList>
            <person name="Bennetzen J.L."/>
            <person name="Chen S."/>
            <person name="Ma X."/>
            <person name="Wang X."/>
            <person name="Yssel A.E.J."/>
            <person name="Chaluvadi S.R."/>
            <person name="Johnson M."/>
            <person name="Gangashetty P."/>
            <person name="Hamidou F."/>
            <person name="Sanogo M.D."/>
            <person name="Zwaenepoel A."/>
            <person name="Wallace J."/>
            <person name="Van De Peer Y."/>
            <person name="Van Deynze A."/>
        </authorList>
    </citation>
    <scope>NUCLEOTIDE SEQUENCE</scope>
    <source>
        <tissue evidence="1">Leaves</tissue>
    </source>
</reference>